<evidence type="ECO:0000313" key="1">
    <source>
        <dbReference type="EMBL" id="HDX31505.1"/>
    </source>
</evidence>
<organism evidence="1">
    <name type="scientific">Caldilinea aerophila</name>
    <dbReference type="NCBI Taxonomy" id="133453"/>
    <lineage>
        <taxon>Bacteria</taxon>
        <taxon>Bacillati</taxon>
        <taxon>Chloroflexota</taxon>
        <taxon>Caldilineae</taxon>
        <taxon>Caldilineales</taxon>
        <taxon>Caldilineaceae</taxon>
        <taxon>Caldilinea</taxon>
    </lineage>
</organism>
<name>A0A7C1JPN9_9CHLR</name>
<comment type="caution">
    <text evidence="1">The sequence shown here is derived from an EMBL/GenBank/DDBJ whole genome shotgun (WGS) entry which is preliminary data.</text>
</comment>
<dbReference type="AlphaFoldDB" id="A0A7C1JPN9"/>
<reference evidence="1" key="1">
    <citation type="journal article" date="2020" name="mSystems">
        <title>Genome- and Community-Level Interaction Insights into Carbon Utilization and Element Cycling Functions of Hydrothermarchaeota in Hydrothermal Sediment.</title>
        <authorList>
            <person name="Zhou Z."/>
            <person name="Liu Y."/>
            <person name="Xu W."/>
            <person name="Pan J."/>
            <person name="Luo Z.H."/>
            <person name="Li M."/>
        </authorList>
    </citation>
    <scope>NUCLEOTIDE SEQUENCE [LARGE SCALE GENOMIC DNA]</scope>
    <source>
        <strain evidence="1">SpSt-289</strain>
    </source>
</reference>
<accession>A0A7C1JPN9</accession>
<dbReference type="EMBL" id="DSMG01000084">
    <property type="protein sequence ID" value="HDX31505.1"/>
    <property type="molecule type" value="Genomic_DNA"/>
</dbReference>
<dbReference type="Pfam" id="PF06267">
    <property type="entry name" value="DUF1028"/>
    <property type="match status" value="1"/>
</dbReference>
<proteinExistence type="predicted"/>
<dbReference type="PANTHER" id="PTHR39328">
    <property type="entry name" value="BLL2871 PROTEIN"/>
    <property type="match status" value="1"/>
</dbReference>
<dbReference type="PANTHER" id="PTHR39328:SF1">
    <property type="entry name" value="BLL2871 PROTEIN"/>
    <property type="match status" value="1"/>
</dbReference>
<dbReference type="InterPro" id="IPR010430">
    <property type="entry name" value="DUF1028"/>
</dbReference>
<sequence length="239" mass="26239">MTFSIVAWDEATGQTGVAVSTKFLAVGSLCPFAKAGVGAVATQAFVNPTFGPRGLRLLEEGVAPEDVIAILLKSDDGREHRQLHLVDRYGRTAAFTGSETVEWAGHKTFPYFSVAGNMLSNAQVIEAMAEAYQAGMDQPLAERLIRALEAGQLAGGDKRGRQSAALYIMSTEVYPMLDLRVDDHPDPVAELRRIYEEAKREFIPFQQFLPTAAKPAGIYDRAIIDRIIAQQAENDRLRR</sequence>
<dbReference type="InterPro" id="IPR029055">
    <property type="entry name" value="Ntn_hydrolases_N"/>
</dbReference>
<dbReference type="SUPFAM" id="SSF56235">
    <property type="entry name" value="N-terminal nucleophile aminohydrolases (Ntn hydrolases)"/>
    <property type="match status" value="1"/>
</dbReference>
<dbReference type="Gene3D" id="3.60.20.10">
    <property type="entry name" value="Glutamine Phosphoribosylpyrophosphate, subunit 1, domain 1"/>
    <property type="match status" value="1"/>
</dbReference>
<protein>
    <submittedName>
        <fullName evidence="1">DUF1028 domain-containing protein</fullName>
    </submittedName>
</protein>
<gene>
    <name evidence="1" type="ORF">ENQ20_08415</name>
</gene>